<keyword evidence="3" id="KW-0547">Nucleotide-binding</keyword>
<feature type="domain" description="DUF4143" evidence="2">
    <location>
        <begin position="238"/>
        <end position="385"/>
    </location>
</feature>
<feature type="domain" description="AAA" evidence="1">
    <location>
        <begin position="24"/>
        <end position="154"/>
    </location>
</feature>
<reference evidence="3" key="2">
    <citation type="journal article" date="2021" name="PeerJ">
        <title>Extensive microbial diversity within the chicken gut microbiome revealed by metagenomics and culture.</title>
        <authorList>
            <person name="Gilroy R."/>
            <person name="Ravi A."/>
            <person name="Getino M."/>
            <person name="Pursley I."/>
            <person name="Horton D.L."/>
            <person name="Alikhan N.F."/>
            <person name="Baker D."/>
            <person name="Gharbi K."/>
            <person name="Hall N."/>
            <person name="Watson M."/>
            <person name="Adriaenssens E.M."/>
            <person name="Foster-Nyarko E."/>
            <person name="Jarju S."/>
            <person name="Secka A."/>
            <person name="Antonio M."/>
            <person name="Oren A."/>
            <person name="Chaudhuri R.R."/>
            <person name="La Ragione R."/>
            <person name="Hildebrand F."/>
            <person name="Pallen M.J."/>
        </authorList>
    </citation>
    <scope>NUCLEOTIDE SEQUENCE</scope>
    <source>
        <strain evidence="3">CHK195-11698</strain>
    </source>
</reference>
<dbReference type="InterPro" id="IPR025420">
    <property type="entry name" value="DUF4143"/>
</dbReference>
<organism evidence="3 4">
    <name type="scientific">Candidatus Fimiplasma intestinipullorum</name>
    <dbReference type="NCBI Taxonomy" id="2840825"/>
    <lineage>
        <taxon>Bacteria</taxon>
        <taxon>Bacillati</taxon>
        <taxon>Bacillota</taxon>
        <taxon>Clostridia</taxon>
        <taxon>Eubacteriales</taxon>
        <taxon>Candidatus Fimiplasma</taxon>
    </lineage>
</organism>
<dbReference type="Pfam" id="PF13635">
    <property type="entry name" value="DUF4143"/>
    <property type="match status" value="1"/>
</dbReference>
<dbReference type="Proteomes" id="UP000824175">
    <property type="component" value="Unassembled WGS sequence"/>
</dbReference>
<evidence type="ECO:0000259" key="1">
    <source>
        <dbReference type="Pfam" id="PF13173"/>
    </source>
</evidence>
<dbReference type="AlphaFoldDB" id="A0A9D1L0I5"/>
<evidence type="ECO:0000259" key="2">
    <source>
        <dbReference type="Pfam" id="PF13635"/>
    </source>
</evidence>
<evidence type="ECO:0000313" key="3">
    <source>
        <dbReference type="EMBL" id="HIU12927.1"/>
    </source>
</evidence>
<comment type="caution">
    <text evidence="3">The sequence shown here is derived from an EMBL/GenBank/DDBJ whole genome shotgun (WGS) entry which is preliminary data.</text>
</comment>
<dbReference type="GO" id="GO:0005524">
    <property type="term" value="F:ATP binding"/>
    <property type="evidence" value="ECO:0007669"/>
    <property type="project" value="UniProtKB-KW"/>
</dbReference>
<gene>
    <name evidence="3" type="ORF">IAD15_02525</name>
</gene>
<evidence type="ECO:0000313" key="4">
    <source>
        <dbReference type="Proteomes" id="UP000824175"/>
    </source>
</evidence>
<proteinExistence type="predicted"/>
<dbReference type="EMBL" id="DVMJ01000017">
    <property type="protein sequence ID" value="HIU12927.1"/>
    <property type="molecule type" value="Genomic_DNA"/>
</dbReference>
<dbReference type="Gene3D" id="3.40.50.300">
    <property type="entry name" value="P-loop containing nucleotide triphosphate hydrolases"/>
    <property type="match status" value="1"/>
</dbReference>
<sequence length="439" mass="50832">MIESHELKNRDQYVKKLISFQDTEPVKIITGIRRCGKSSLLKLMIRHLRETGIQQEQIVEMNFESHDFRSMTSDEVYHYVKEKAVPDKRMYLFFDELQRINAWEDAVNSFRVDLDCDIYVTGSNAYLLSSEYSTYLSGRCVEIKMLPLSFREFLDFHNFEVRKTSSALGGTRRQVFDQNGEHYDLREIFDAYMRFGGMPGIADIGLDQEKALSLLEGIYSTVVVRDILEREKRRGQRQITDSVLLRKIVLFLADNIGSNVSVSSIGNTLMNEGLLEDGKRRGTPSPHTVQAYIGALLESYFFYEIKRFDIKGKEYLRTLGKYYIVDIGLRNYLLGFRNRDSGHAIENIVYFELLRRGYDVAIGKIDNQEVDFIATNADDKLYIQVTESMQSEDVRKRELDPLQKIRDNYTKLVLSLDPGLDASYDGIKSLNLMDWLLSS</sequence>
<accession>A0A9D1L0I5</accession>
<name>A0A9D1L0I5_9FIRM</name>
<dbReference type="PANTHER" id="PTHR33295:SF20">
    <property type="entry name" value="ATPASE"/>
    <property type="match status" value="1"/>
</dbReference>
<dbReference type="InterPro" id="IPR027417">
    <property type="entry name" value="P-loop_NTPase"/>
</dbReference>
<dbReference type="PANTHER" id="PTHR33295">
    <property type="entry name" value="ATPASE"/>
    <property type="match status" value="1"/>
</dbReference>
<keyword evidence="3" id="KW-0067">ATP-binding</keyword>
<dbReference type="Pfam" id="PF13173">
    <property type="entry name" value="AAA_14"/>
    <property type="match status" value="1"/>
</dbReference>
<protein>
    <submittedName>
        <fullName evidence="3">ATP-binding protein</fullName>
    </submittedName>
</protein>
<dbReference type="InterPro" id="IPR041682">
    <property type="entry name" value="AAA_14"/>
</dbReference>
<reference evidence="3" key="1">
    <citation type="submission" date="2020-10" db="EMBL/GenBank/DDBJ databases">
        <authorList>
            <person name="Gilroy R."/>
        </authorList>
    </citation>
    <scope>NUCLEOTIDE SEQUENCE</scope>
    <source>
        <strain evidence="3">CHK195-11698</strain>
    </source>
</reference>
<dbReference type="SUPFAM" id="SSF52540">
    <property type="entry name" value="P-loop containing nucleoside triphosphate hydrolases"/>
    <property type="match status" value="1"/>
</dbReference>